<keyword evidence="6" id="KW-0472">Membrane</keyword>
<dbReference type="PANTHER" id="PTHR43525:SF1">
    <property type="entry name" value="PROTEIN MALY"/>
    <property type="match status" value="1"/>
</dbReference>
<evidence type="ECO:0000259" key="7">
    <source>
        <dbReference type="Pfam" id="PF00155"/>
    </source>
</evidence>
<proteinExistence type="inferred from homology"/>
<dbReference type="InterPro" id="IPR051798">
    <property type="entry name" value="Class-II_PLP-Dep_Aminotrans"/>
</dbReference>
<dbReference type="Gene3D" id="3.40.640.10">
    <property type="entry name" value="Type I PLP-dependent aspartate aminotransferase-like (Major domain)"/>
    <property type="match status" value="1"/>
</dbReference>
<dbReference type="EMBL" id="UGCU01000001">
    <property type="protein sequence ID" value="STJ11246.1"/>
    <property type="molecule type" value="Genomic_DNA"/>
</dbReference>
<dbReference type="SUPFAM" id="SSF53383">
    <property type="entry name" value="PLP-dependent transferases"/>
    <property type="match status" value="1"/>
</dbReference>
<comment type="similarity">
    <text evidence="5">Belongs to the class-II pyridoxal-phosphate-dependent aminotransferase family. MalY/PatB cystathionine beta-lyase subfamily.</text>
</comment>
<dbReference type="Pfam" id="PF00155">
    <property type="entry name" value="Aminotran_1_2"/>
    <property type="match status" value="1"/>
</dbReference>
<evidence type="ECO:0000313" key="8">
    <source>
        <dbReference type="EMBL" id="STJ11246.1"/>
    </source>
</evidence>
<accession>A0A376VHJ9</accession>
<dbReference type="InterPro" id="IPR004839">
    <property type="entry name" value="Aminotransferase_I/II_large"/>
</dbReference>
<dbReference type="InterPro" id="IPR015421">
    <property type="entry name" value="PyrdxlP-dep_Trfase_major"/>
</dbReference>
<evidence type="ECO:0000256" key="5">
    <source>
        <dbReference type="ARBA" id="ARBA00037974"/>
    </source>
</evidence>
<organism evidence="8 9">
    <name type="scientific">Escherichia coli</name>
    <dbReference type="NCBI Taxonomy" id="562"/>
    <lineage>
        <taxon>Bacteria</taxon>
        <taxon>Pseudomonadati</taxon>
        <taxon>Pseudomonadota</taxon>
        <taxon>Gammaproteobacteria</taxon>
        <taxon>Enterobacterales</taxon>
        <taxon>Enterobacteriaceae</taxon>
        <taxon>Escherichia</taxon>
    </lineage>
</organism>
<evidence type="ECO:0000256" key="2">
    <source>
        <dbReference type="ARBA" id="ARBA00012224"/>
    </source>
</evidence>
<feature type="domain" description="Aminotransferase class I/classII large" evidence="7">
    <location>
        <begin position="3"/>
        <end position="111"/>
    </location>
</feature>
<feature type="transmembrane region" description="Helical" evidence="6">
    <location>
        <begin position="130"/>
        <end position="151"/>
    </location>
</feature>
<dbReference type="InterPro" id="IPR015424">
    <property type="entry name" value="PyrdxlP-dep_Trfase"/>
</dbReference>
<dbReference type="GO" id="GO:0047804">
    <property type="term" value="F:cysteine-S-conjugate beta-lyase activity"/>
    <property type="evidence" value="ECO:0007669"/>
    <property type="project" value="UniProtKB-EC"/>
</dbReference>
<evidence type="ECO:0000256" key="3">
    <source>
        <dbReference type="ARBA" id="ARBA00022898"/>
    </source>
</evidence>
<protein>
    <recommendedName>
        <fullName evidence="2">cysteine-S-conjugate beta-lyase</fullName>
        <ecNumber evidence="2">4.4.1.13</ecNumber>
    </recommendedName>
</protein>
<keyword evidence="6" id="KW-1133">Transmembrane helix</keyword>
<evidence type="ECO:0000313" key="9">
    <source>
        <dbReference type="Proteomes" id="UP000254495"/>
    </source>
</evidence>
<evidence type="ECO:0000256" key="6">
    <source>
        <dbReference type="SAM" id="Phobius"/>
    </source>
</evidence>
<dbReference type="EC" id="4.4.1.13" evidence="2"/>
<dbReference type="AlphaFoldDB" id="A0A376VHJ9"/>
<keyword evidence="4 8" id="KW-0456">Lyase</keyword>
<sequence length="170" mass="19254">MFGYSRWKNDEFLAAIAHWFSTQHYTAIGYAVVVYGPSVIYMVSELIRQWSETGEGVVIHTPAYDAFYKAIEGNQRTVMPVALEKQADGWFCDMGKLEAVLAKPECKIMLLVAHRILPGKCGRAMSWRSWLTCASVMVCGLFPMKSIWIWFGASSRIFPGVMWRAETGHC</sequence>
<evidence type="ECO:0000256" key="1">
    <source>
        <dbReference type="ARBA" id="ARBA00001933"/>
    </source>
</evidence>
<name>A0A376VHJ9_ECOLX</name>
<gene>
    <name evidence="8" type="primary">malY</name>
    <name evidence="8" type="ORF">NCTC9077_02954</name>
</gene>
<dbReference type="PANTHER" id="PTHR43525">
    <property type="entry name" value="PROTEIN MALY"/>
    <property type="match status" value="1"/>
</dbReference>
<dbReference type="Proteomes" id="UP000254495">
    <property type="component" value="Unassembled WGS sequence"/>
</dbReference>
<evidence type="ECO:0000256" key="4">
    <source>
        <dbReference type="ARBA" id="ARBA00023239"/>
    </source>
</evidence>
<keyword evidence="6" id="KW-0812">Transmembrane</keyword>
<reference evidence="8 9" key="1">
    <citation type="submission" date="2018-06" db="EMBL/GenBank/DDBJ databases">
        <authorList>
            <consortium name="Pathogen Informatics"/>
            <person name="Doyle S."/>
        </authorList>
    </citation>
    <scope>NUCLEOTIDE SEQUENCE [LARGE SCALE GENOMIC DNA]</scope>
    <source>
        <strain evidence="8 9">NCTC9077</strain>
    </source>
</reference>
<comment type="cofactor">
    <cofactor evidence="1">
        <name>pyridoxal 5'-phosphate</name>
        <dbReference type="ChEBI" id="CHEBI:597326"/>
    </cofactor>
</comment>
<dbReference type="GO" id="GO:0030170">
    <property type="term" value="F:pyridoxal phosphate binding"/>
    <property type="evidence" value="ECO:0007669"/>
    <property type="project" value="InterPro"/>
</dbReference>
<keyword evidence="3" id="KW-0663">Pyridoxal phosphate</keyword>